<evidence type="ECO:0000256" key="1">
    <source>
        <dbReference type="SAM" id="Phobius"/>
    </source>
</evidence>
<keyword evidence="1" id="KW-0812">Transmembrane</keyword>
<dbReference type="AlphaFoldDB" id="A0A3N1P140"/>
<feature type="domain" description="Fatty acid desaturase" evidence="2">
    <location>
        <begin position="34"/>
        <end position="254"/>
    </location>
</feature>
<evidence type="ECO:0000313" key="4">
    <source>
        <dbReference type="Proteomes" id="UP000273643"/>
    </source>
</evidence>
<reference evidence="3 4" key="1">
    <citation type="submission" date="2018-11" db="EMBL/GenBank/DDBJ databases">
        <title>Genomic Encyclopedia of Type Strains, Phase IV (KMG-IV): sequencing the most valuable type-strain genomes for metagenomic binning, comparative biology and taxonomic classification.</title>
        <authorList>
            <person name="Goeker M."/>
        </authorList>
    </citation>
    <scope>NUCLEOTIDE SEQUENCE [LARGE SCALE GENOMIC DNA]</scope>
    <source>
        <strain evidence="3 4">DSM 16974</strain>
    </source>
</reference>
<protein>
    <submittedName>
        <fullName evidence="3">Fatty acid desaturase</fullName>
    </submittedName>
</protein>
<evidence type="ECO:0000259" key="2">
    <source>
        <dbReference type="Pfam" id="PF00487"/>
    </source>
</evidence>
<dbReference type="Pfam" id="PF00487">
    <property type="entry name" value="FA_desaturase"/>
    <property type="match status" value="1"/>
</dbReference>
<dbReference type="RefSeq" id="WP_170162910.1">
    <property type="nucleotide sequence ID" value="NZ_RJUK01000001.1"/>
</dbReference>
<organism evidence="3 4">
    <name type="scientific">Marinimicrobium koreense</name>
    <dbReference type="NCBI Taxonomy" id="306545"/>
    <lineage>
        <taxon>Bacteria</taxon>
        <taxon>Pseudomonadati</taxon>
        <taxon>Pseudomonadota</taxon>
        <taxon>Gammaproteobacteria</taxon>
        <taxon>Cellvibrionales</taxon>
        <taxon>Cellvibrionaceae</taxon>
        <taxon>Marinimicrobium</taxon>
    </lineage>
</organism>
<feature type="transmembrane region" description="Helical" evidence="1">
    <location>
        <begin position="12"/>
        <end position="30"/>
    </location>
</feature>
<sequence>MKLFRHSEDRLPVGIILFYFLLDLCVYAFVDSIVWLVSWFLLGIFPKTNVCVWNHNHHHCRTFHHPWMNRLLEIVYGFQTGMLASTWTLHHIHGHHRHYLDQNRDTSRWQAGGTTIGLWRYIAEGLFLTYPRAIAIACQRPKLLRRYLIELSASLGILLALTVYRPLPALCVFWLPMFASLIVTMRATYYHHLELDLENPMAASRNVVDSKWLNILTGNIGYHTAHHHKCGLHWSKLPQLHKELEPLIPAHCYTRTVPIYYWIDHLDRLLSRVCQPLRRRPACRSRTQHSSDTAQ</sequence>
<evidence type="ECO:0000313" key="3">
    <source>
        <dbReference type="EMBL" id="ROQ21749.1"/>
    </source>
</evidence>
<proteinExistence type="predicted"/>
<comment type="caution">
    <text evidence="3">The sequence shown here is derived from an EMBL/GenBank/DDBJ whole genome shotgun (WGS) entry which is preliminary data.</text>
</comment>
<keyword evidence="1" id="KW-0472">Membrane</keyword>
<keyword evidence="4" id="KW-1185">Reference proteome</keyword>
<keyword evidence="1" id="KW-1133">Transmembrane helix</keyword>
<name>A0A3N1P140_9GAMM</name>
<dbReference type="Proteomes" id="UP000273643">
    <property type="component" value="Unassembled WGS sequence"/>
</dbReference>
<dbReference type="EMBL" id="RJUK01000001">
    <property type="protein sequence ID" value="ROQ21749.1"/>
    <property type="molecule type" value="Genomic_DNA"/>
</dbReference>
<dbReference type="InterPro" id="IPR005804">
    <property type="entry name" value="FA_desaturase_dom"/>
</dbReference>
<accession>A0A3N1P140</accession>
<dbReference type="GO" id="GO:0006629">
    <property type="term" value="P:lipid metabolic process"/>
    <property type="evidence" value="ECO:0007669"/>
    <property type="project" value="InterPro"/>
</dbReference>
<gene>
    <name evidence="3" type="ORF">EDC38_2376</name>
</gene>